<dbReference type="AlphaFoldDB" id="A0A8H7RBF5"/>
<dbReference type="Proteomes" id="UP000603453">
    <property type="component" value="Unassembled WGS sequence"/>
</dbReference>
<name>A0A8H7RBF5_9FUNG</name>
<gene>
    <name evidence="1" type="ORF">INT47_012290</name>
</gene>
<dbReference type="EMBL" id="JAEPRD010000026">
    <property type="protein sequence ID" value="KAG2207237.1"/>
    <property type="molecule type" value="Genomic_DNA"/>
</dbReference>
<evidence type="ECO:0000313" key="1">
    <source>
        <dbReference type="EMBL" id="KAG2207237.1"/>
    </source>
</evidence>
<accession>A0A8H7RBF5</accession>
<keyword evidence="2" id="KW-1185">Reference proteome</keyword>
<organism evidence="1 2">
    <name type="scientific">Mucor saturninus</name>
    <dbReference type="NCBI Taxonomy" id="64648"/>
    <lineage>
        <taxon>Eukaryota</taxon>
        <taxon>Fungi</taxon>
        <taxon>Fungi incertae sedis</taxon>
        <taxon>Mucoromycota</taxon>
        <taxon>Mucoromycotina</taxon>
        <taxon>Mucoromycetes</taxon>
        <taxon>Mucorales</taxon>
        <taxon>Mucorineae</taxon>
        <taxon>Mucoraceae</taxon>
        <taxon>Mucor</taxon>
    </lineage>
</organism>
<dbReference type="OrthoDB" id="2265579at2759"/>
<sequence>MSREEGELQELLGQISANQPSHVRFISKVLIREVKKNGNYQTGEQLFDHLIKTLKEKKVSRPTYVYSEMEISAFQRSIATLVRYAPTAEKARYMFNLTLREYQLPLRTVALELILLNNLLFVHSQFNEMKDALTIIETALEIGAFQLDPRNYYDKYDNAKFSDPLQVFETLSGKVLRHYRLEFNEDKTALKRITK</sequence>
<comment type="caution">
    <text evidence="1">The sequence shown here is derived from an EMBL/GenBank/DDBJ whole genome shotgun (WGS) entry which is preliminary data.</text>
</comment>
<protein>
    <submittedName>
        <fullName evidence="1">Uncharacterized protein</fullName>
    </submittedName>
</protein>
<proteinExistence type="predicted"/>
<reference evidence="1" key="1">
    <citation type="submission" date="2020-12" db="EMBL/GenBank/DDBJ databases">
        <title>Metabolic potential, ecology and presence of endohyphal bacteria is reflected in genomic diversity of Mucoromycotina.</title>
        <authorList>
            <person name="Muszewska A."/>
            <person name="Okrasinska A."/>
            <person name="Steczkiewicz K."/>
            <person name="Drgas O."/>
            <person name="Orlowska M."/>
            <person name="Perlinska-Lenart U."/>
            <person name="Aleksandrzak-Piekarczyk T."/>
            <person name="Szatraj K."/>
            <person name="Zielenkiewicz U."/>
            <person name="Pilsyk S."/>
            <person name="Malc E."/>
            <person name="Mieczkowski P."/>
            <person name="Kruszewska J.S."/>
            <person name="Biernat P."/>
            <person name="Pawlowska J."/>
        </authorList>
    </citation>
    <scope>NUCLEOTIDE SEQUENCE</scope>
    <source>
        <strain evidence="1">WA0000017839</strain>
    </source>
</reference>
<evidence type="ECO:0000313" key="2">
    <source>
        <dbReference type="Proteomes" id="UP000603453"/>
    </source>
</evidence>